<dbReference type="OrthoDB" id="5411518at2759"/>
<organism evidence="1 2">
    <name type="scientific">Saccharata proteae CBS 121410</name>
    <dbReference type="NCBI Taxonomy" id="1314787"/>
    <lineage>
        <taxon>Eukaryota</taxon>
        <taxon>Fungi</taxon>
        <taxon>Dikarya</taxon>
        <taxon>Ascomycota</taxon>
        <taxon>Pezizomycotina</taxon>
        <taxon>Dothideomycetes</taxon>
        <taxon>Dothideomycetes incertae sedis</taxon>
        <taxon>Botryosphaeriales</taxon>
        <taxon>Saccharataceae</taxon>
        <taxon>Saccharata</taxon>
    </lineage>
</organism>
<evidence type="ECO:0000313" key="1">
    <source>
        <dbReference type="EMBL" id="KAF2089397.1"/>
    </source>
</evidence>
<accession>A0A6A5YDI0</accession>
<dbReference type="PANTHER" id="PTHR39290:SF6">
    <property type="entry name" value="S-ADENOSYL-L-METHIONINE-DEPENDENT METHYLTRANSFERASES SUPERFAMILY PROTEIN"/>
    <property type="match status" value="1"/>
</dbReference>
<proteinExistence type="predicted"/>
<dbReference type="AlphaFoldDB" id="A0A6A5YDI0"/>
<dbReference type="SUPFAM" id="SSF53335">
    <property type="entry name" value="S-adenosyl-L-methionine-dependent methyltransferases"/>
    <property type="match status" value="1"/>
</dbReference>
<dbReference type="EMBL" id="ML978714">
    <property type="protein sequence ID" value="KAF2089397.1"/>
    <property type="molecule type" value="Genomic_DNA"/>
</dbReference>
<gene>
    <name evidence="1" type="ORF">K490DRAFT_63533</name>
</gene>
<dbReference type="InterPro" id="IPR029063">
    <property type="entry name" value="SAM-dependent_MTases_sf"/>
</dbReference>
<sequence>MPAQPKEPRTEGSLKPFNPDAFFDAWTEESLPKDNDFRGAIIKAFNLPPNDSYEYHAMATVTLPQVQHVINFGGQHHLHDWYVDEEGKTLDPPPAADITAYTTIFSPSTSTPAALRALSSNAKKGSLRATISAHLLSHFQPPTPTPPHNLHLPKARPNKPTQTTTTTNPYLSLWAWTSHNLEWAGPIPSTSRTKISHHILPILYHHFGCIVPSHDALSLVQQLCGLDASRPLARGHAPRQVLEIGSGNGYWAYMLRRAMGVAVTAVDNGASEWRTRWIGDTVVADGVEWLRAHAGAKEMVLLLVYPQVGADFTGRVLRAYEGDAVVVAGTQNRNGFTGFSAETIAEWMARERGEFDKVAQVPLPSFAGKDEALFVFVRRKVDAKDA</sequence>
<dbReference type="PANTHER" id="PTHR39290">
    <property type="entry name" value="C3H1-TYPE DOMAIN-CONTAINING PROTEIN-RELATED"/>
    <property type="match status" value="1"/>
</dbReference>
<dbReference type="Proteomes" id="UP000799776">
    <property type="component" value="Unassembled WGS sequence"/>
</dbReference>
<keyword evidence="2" id="KW-1185">Reference proteome</keyword>
<evidence type="ECO:0008006" key="3">
    <source>
        <dbReference type="Google" id="ProtNLM"/>
    </source>
</evidence>
<reference evidence="1" key="1">
    <citation type="journal article" date="2020" name="Stud. Mycol.">
        <title>101 Dothideomycetes genomes: a test case for predicting lifestyles and emergence of pathogens.</title>
        <authorList>
            <person name="Haridas S."/>
            <person name="Albert R."/>
            <person name="Binder M."/>
            <person name="Bloem J."/>
            <person name="Labutti K."/>
            <person name="Salamov A."/>
            <person name="Andreopoulos B."/>
            <person name="Baker S."/>
            <person name="Barry K."/>
            <person name="Bills G."/>
            <person name="Bluhm B."/>
            <person name="Cannon C."/>
            <person name="Castanera R."/>
            <person name="Culley D."/>
            <person name="Daum C."/>
            <person name="Ezra D."/>
            <person name="Gonzalez J."/>
            <person name="Henrissat B."/>
            <person name="Kuo A."/>
            <person name="Liang C."/>
            <person name="Lipzen A."/>
            <person name="Lutzoni F."/>
            <person name="Magnuson J."/>
            <person name="Mondo S."/>
            <person name="Nolan M."/>
            <person name="Ohm R."/>
            <person name="Pangilinan J."/>
            <person name="Park H.-J."/>
            <person name="Ramirez L."/>
            <person name="Alfaro M."/>
            <person name="Sun H."/>
            <person name="Tritt A."/>
            <person name="Yoshinaga Y."/>
            <person name="Zwiers L.-H."/>
            <person name="Turgeon B."/>
            <person name="Goodwin S."/>
            <person name="Spatafora J."/>
            <person name="Crous P."/>
            <person name="Grigoriev I."/>
        </authorList>
    </citation>
    <scope>NUCLEOTIDE SEQUENCE</scope>
    <source>
        <strain evidence="1">CBS 121410</strain>
    </source>
</reference>
<name>A0A6A5YDI0_9PEZI</name>
<evidence type="ECO:0000313" key="2">
    <source>
        <dbReference type="Proteomes" id="UP000799776"/>
    </source>
</evidence>
<protein>
    <recommendedName>
        <fullName evidence="3">S-adenosyl-L-methionine-dependent methyltransferase</fullName>
    </recommendedName>
</protein>